<accession>A0AAP2CM94</accession>
<protein>
    <submittedName>
        <fullName evidence="1">Glycosyltransferase family 4 protein</fullName>
    </submittedName>
</protein>
<dbReference type="Gene3D" id="3.40.50.2000">
    <property type="entry name" value="Glycogen Phosphorylase B"/>
    <property type="match status" value="2"/>
</dbReference>
<evidence type="ECO:0000313" key="1">
    <source>
        <dbReference type="EMBL" id="MBS9524517.1"/>
    </source>
</evidence>
<evidence type="ECO:0000313" key="2">
    <source>
        <dbReference type="Proteomes" id="UP001319104"/>
    </source>
</evidence>
<gene>
    <name evidence="1" type="ORF">KI659_10870</name>
</gene>
<dbReference type="Pfam" id="PF13692">
    <property type="entry name" value="Glyco_trans_1_4"/>
    <property type="match status" value="1"/>
</dbReference>
<dbReference type="Proteomes" id="UP001319104">
    <property type="component" value="Unassembled WGS sequence"/>
</dbReference>
<organism evidence="1 2">
    <name type="scientific">Litoribacter ruber</name>
    <dbReference type="NCBI Taxonomy" id="702568"/>
    <lineage>
        <taxon>Bacteria</taxon>
        <taxon>Pseudomonadati</taxon>
        <taxon>Bacteroidota</taxon>
        <taxon>Cytophagia</taxon>
        <taxon>Cytophagales</taxon>
        <taxon>Cyclobacteriaceae</taxon>
        <taxon>Litoribacter</taxon>
    </lineage>
</organism>
<reference evidence="1 2" key="1">
    <citation type="submission" date="2021-05" db="EMBL/GenBank/DDBJ databases">
        <authorList>
            <person name="Zhang Z.D."/>
            <person name="Osman G."/>
        </authorList>
    </citation>
    <scope>NUCLEOTIDE SEQUENCE [LARGE SCALE GENOMIC DNA]</scope>
    <source>
        <strain evidence="1 2">KCTC 32217</strain>
    </source>
</reference>
<proteinExistence type="predicted"/>
<dbReference type="EMBL" id="JAHCMY010000005">
    <property type="protein sequence ID" value="MBS9524517.1"/>
    <property type="molecule type" value="Genomic_DNA"/>
</dbReference>
<sequence>MKVLFYTAACMLDISLEYINMIKHKSQLHVLIEITPLTKGSNILNIEHLPNQPALMSPIELLSNEDLKYFQYYFQGVASVQFVVHTTKSGLSLKSLKASQMAANFISALNPDIIHYELETMSLRSLWLVRCFNACKNLQITIHDPEQHPGETNIKTIFARRIFANLNVQKFHFYSSYAKNRYYQKFKEKGPHEIIQMRTYSFYRNFIHPIEKKHAHILFFGRISKYKGVDIFLNSITKVLKSHPHTQFIIAGKESNGYVLENSIIKNHPRNIQYMNRHIGNKELAELVYHAKFTVCPYIEASQSGVLMTSYAMSTPVLATRVGAFPEYVIENFNGCLVQPNDVDALANKIIELLENNAYLKMTQNLRDEIDNPKEHTLTLR</sequence>
<dbReference type="RefSeq" id="WP_213945373.1">
    <property type="nucleotide sequence ID" value="NZ_JAHCMY010000005.1"/>
</dbReference>
<dbReference type="PANTHER" id="PTHR12526">
    <property type="entry name" value="GLYCOSYLTRANSFERASE"/>
    <property type="match status" value="1"/>
</dbReference>
<keyword evidence="2" id="KW-1185">Reference proteome</keyword>
<comment type="caution">
    <text evidence="1">The sequence shown here is derived from an EMBL/GenBank/DDBJ whole genome shotgun (WGS) entry which is preliminary data.</text>
</comment>
<dbReference type="CDD" id="cd03801">
    <property type="entry name" value="GT4_PimA-like"/>
    <property type="match status" value="1"/>
</dbReference>
<dbReference type="SUPFAM" id="SSF53756">
    <property type="entry name" value="UDP-Glycosyltransferase/glycogen phosphorylase"/>
    <property type="match status" value="1"/>
</dbReference>
<name>A0AAP2CM94_9BACT</name>
<dbReference type="AlphaFoldDB" id="A0AAP2CM94"/>